<keyword evidence="5" id="KW-1185">Reference proteome</keyword>
<keyword evidence="3" id="KW-0472">Membrane</keyword>
<dbReference type="EMBL" id="CP135176">
    <property type="protein sequence ID" value="WZS86189.1"/>
    <property type="molecule type" value="Genomic_DNA"/>
</dbReference>
<accession>A0AAN0LNR5</accession>
<dbReference type="RefSeq" id="WP_016800656.1">
    <property type="nucleotide sequence ID" value="NZ_AIDR02000034.1"/>
</dbReference>
<feature type="transmembrane region" description="Helical" evidence="3">
    <location>
        <begin position="12"/>
        <end position="36"/>
    </location>
</feature>
<dbReference type="InterPro" id="IPR012902">
    <property type="entry name" value="N_methyl_site"/>
</dbReference>
<reference evidence="4 5" key="1">
    <citation type="journal article" date="2024" name="Elife">
        <title>Polysaccharide breakdown products drive degradation-dispersal cycles of foraging bacteria through changes in metabolism and motility.</title>
        <authorList>
            <person name="Stubbusch A.K."/>
            <person name="Keegstra J.M."/>
            <person name="Schwartzman J."/>
            <person name="Pontrelli S."/>
            <person name="Clerc E.E."/>
            <person name="Stocker R."/>
            <person name="Magnabosco C."/>
            <person name="Schubert O.T."/>
            <person name="Ackermann M."/>
            <person name="D'Souza G.G."/>
        </authorList>
    </citation>
    <scope>NUCLEOTIDE SEQUENCE [LARGE SCALE GENOMIC DNA]</scope>
    <source>
        <strain evidence="4 5">ZF270</strain>
    </source>
</reference>
<dbReference type="PANTHER" id="PTHR30093">
    <property type="entry name" value="GENERAL SECRETION PATHWAY PROTEIN G"/>
    <property type="match status" value="1"/>
</dbReference>
<evidence type="ECO:0000313" key="4">
    <source>
        <dbReference type="EMBL" id="WZS86189.1"/>
    </source>
</evidence>
<comment type="similarity">
    <text evidence="1">Belongs to the N-Me-Phe pilin family.</text>
</comment>
<dbReference type="PANTHER" id="PTHR30093:SF34">
    <property type="entry name" value="PREPILIN PEPTIDASE-DEPENDENT PROTEIN D"/>
    <property type="match status" value="1"/>
</dbReference>
<sequence length="157" mass="16733">MNNKSKRTNQKGFTLIELMIVVAIIGILSAFAVPAYQDYTKKATLSEFPKAAAAVKMAVELCAHESASDGDTFKTNCVSTTDNIPAAFDLNSMNILAIGGTSSGAVDVRVKATAIKGPIAANETYVMTATYTTNGITWESKCYTDAALNNQQETYCP</sequence>
<dbReference type="PROSITE" id="PS00409">
    <property type="entry name" value="PROKAR_NTER_METHYL"/>
    <property type="match status" value="1"/>
</dbReference>
<evidence type="ECO:0000256" key="2">
    <source>
        <dbReference type="ARBA" id="ARBA00022481"/>
    </source>
</evidence>
<dbReference type="InterPro" id="IPR045584">
    <property type="entry name" value="Pilin-like"/>
</dbReference>
<keyword evidence="3" id="KW-0812">Transmembrane</keyword>
<organism evidence="4 5">
    <name type="scientific">Vibrio cyclitrophicus ZF270</name>
    <dbReference type="NCBI Taxonomy" id="1136176"/>
    <lineage>
        <taxon>Bacteria</taxon>
        <taxon>Pseudomonadati</taxon>
        <taxon>Pseudomonadota</taxon>
        <taxon>Gammaproteobacteria</taxon>
        <taxon>Vibrionales</taxon>
        <taxon>Vibrionaceae</taxon>
        <taxon>Vibrio</taxon>
    </lineage>
</organism>
<protein>
    <submittedName>
        <fullName evidence="4">Prepilin-type N-terminal cleavage/methylation domain-containing protein</fullName>
    </submittedName>
</protein>
<evidence type="ECO:0000256" key="3">
    <source>
        <dbReference type="SAM" id="Phobius"/>
    </source>
</evidence>
<dbReference type="Pfam" id="PF07963">
    <property type="entry name" value="N_methyl"/>
    <property type="match status" value="1"/>
</dbReference>
<dbReference type="Proteomes" id="UP001441914">
    <property type="component" value="Chromosome 1"/>
</dbReference>
<keyword evidence="3" id="KW-1133">Transmembrane helix</keyword>
<gene>
    <name evidence="4" type="ORF">QYQ95_02590</name>
</gene>
<dbReference type="NCBIfam" id="TIGR02532">
    <property type="entry name" value="IV_pilin_GFxxxE"/>
    <property type="match status" value="1"/>
</dbReference>
<dbReference type="GO" id="GO:0044096">
    <property type="term" value="C:type IV pilus"/>
    <property type="evidence" value="ECO:0007669"/>
    <property type="project" value="TreeGrafter"/>
</dbReference>
<dbReference type="AlphaFoldDB" id="A0AAN0LNR5"/>
<name>A0AAN0LNR5_9VIBR</name>
<keyword evidence="2" id="KW-0488">Methylation</keyword>
<dbReference type="SUPFAM" id="SSF54523">
    <property type="entry name" value="Pili subunits"/>
    <property type="match status" value="1"/>
</dbReference>
<dbReference type="GO" id="GO:0043107">
    <property type="term" value="P:type IV pilus-dependent motility"/>
    <property type="evidence" value="ECO:0007669"/>
    <property type="project" value="TreeGrafter"/>
</dbReference>
<proteinExistence type="inferred from homology"/>
<dbReference type="Gene3D" id="3.30.700.10">
    <property type="entry name" value="Glycoprotein, Type 4 Pilin"/>
    <property type="match status" value="1"/>
</dbReference>
<evidence type="ECO:0000313" key="5">
    <source>
        <dbReference type="Proteomes" id="UP001441914"/>
    </source>
</evidence>
<evidence type="ECO:0000256" key="1">
    <source>
        <dbReference type="ARBA" id="ARBA00005233"/>
    </source>
</evidence>